<dbReference type="RefSeq" id="XP_033523269.1">
    <property type="nucleotide sequence ID" value="XM_033668210.1"/>
</dbReference>
<protein>
    <submittedName>
        <fullName evidence="2">Uncharacterized protein</fullName>
    </submittedName>
</protein>
<keyword evidence="3" id="KW-1185">Reference proteome</keyword>
<dbReference type="GeneID" id="54408642"/>
<dbReference type="EMBL" id="ML977507">
    <property type="protein sequence ID" value="KAF2128880.1"/>
    <property type="molecule type" value="Genomic_DNA"/>
</dbReference>
<evidence type="ECO:0000256" key="1">
    <source>
        <dbReference type="SAM" id="MobiDB-lite"/>
    </source>
</evidence>
<dbReference type="Proteomes" id="UP000799771">
    <property type="component" value="Unassembled WGS sequence"/>
</dbReference>
<evidence type="ECO:0000313" key="2">
    <source>
        <dbReference type="EMBL" id="KAF2128880.1"/>
    </source>
</evidence>
<organism evidence="2 3">
    <name type="scientific">Dothidotthia symphoricarpi CBS 119687</name>
    <dbReference type="NCBI Taxonomy" id="1392245"/>
    <lineage>
        <taxon>Eukaryota</taxon>
        <taxon>Fungi</taxon>
        <taxon>Dikarya</taxon>
        <taxon>Ascomycota</taxon>
        <taxon>Pezizomycotina</taxon>
        <taxon>Dothideomycetes</taxon>
        <taxon>Pleosporomycetidae</taxon>
        <taxon>Pleosporales</taxon>
        <taxon>Dothidotthiaceae</taxon>
        <taxon>Dothidotthia</taxon>
    </lineage>
</organism>
<evidence type="ECO:0000313" key="3">
    <source>
        <dbReference type="Proteomes" id="UP000799771"/>
    </source>
</evidence>
<gene>
    <name evidence="2" type="ORF">P153DRAFT_367201</name>
</gene>
<proteinExistence type="predicted"/>
<accession>A0A6A6AAP8</accession>
<reference evidence="2" key="1">
    <citation type="journal article" date="2020" name="Stud. Mycol.">
        <title>101 Dothideomycetes genomes: a test case for predicting lifestyles and emergence of pathogens.</title>
        <authorList>
            <person name="Haridas S."/>
            <person name="Albert R."/>
            <person name="Binder M."/>
            <person name="Bloem J."/>
            <person name="Labutti K."/>
            <person name="Salamov A."/>
            <person name="Andreopoulos B."/>
            <person name="Baker S."/>
            <person name="Barry K."/>
            <person name="Bills G."/>
            <person name="Bluhm B."/>
            <person name="Cannon C."/>
            <person name="Castanera R."/>
            <person name="Culley D."/>
            <person name="Daum C."/>
            <person name="Ezra D."/>
            <person name="Gonzalez J."/>
            <person name="Henrissat B."/>
            <person name="Kuo A."/>
            <person name="Liang C."/>
            <person name="Lipzen A."/>
            <person name="Lutzoni F."/>
            <person name="Magnuson J."/>
            <person name="Mondo S."/>
            <person name="Nolan M."/>
            <person name="Ohm R."/>
            <person name="Pangilinan J."/>
            <person name="Park H.-J."/>
            <person name="Ramirez L."/>
            <person name="Alfaro M."/>
            <person name="Sun H."/>
            <person name="Tritt A."/>
            <person name="Yoshinaga Y."/>
            <person name="Zwiers L.-H."/>
            <person name="Turgeon B."/>
            <person name="Goodwin S."/>
            <person name="Spatafora J."/>
            <person name="Crous P."/>
            <person name="Grigoriev I."/>
        </authorList>
    </citation>
    <scope>NUCLEOTIDE SEQUENCE</scope>
    <source>
        <strain evidence="2">CBS 119687</strain>
    </source>
</reference>
<name>A0A6A6AAP8_9PLEO</name>
<sequence>MPNQQSDTTMPSVGCDVEAADKAKVVQNMKKWMTRASQPTLSRALPHTLSSDFSPSPRDWSANPGATKDNVKYSTGPAAIPNFNKNSTVRALPFVCPNMPTDQYSCSSDVSKTSSLLETILTVPDERGMGVEENDTDLVPGHFNGVGLVERLDLRADTSTRKVRRAGMQRIQTLQLQRKQEAAKRKNKHGHETLMGLERAIR</sequence>
<feature type="region of interest" description="Disordered" evidence="1">
    <location>
        <begin position="181"/>
        <end position="202"/>
    </location>
</feature>
<dbReference type="AlphaFoldDB" id="A0A6A6AAP8"/>
<feature type="region of interest" description="Disordered" evidence="1">
    <location>
        <begin position="37"/>
        <end position="69"/>
    </location>
</feature>